<reference evidence="2" key="1">
    <citation type="journal article" date="2023" name="G3 (Bethesda)">
        <title>A reference genome for the long-term kleptoplast-retaining sea slug Elysia crispata morphotype clarki.</title>
        <authorList>
            <person name="Eastman K.E."/>
            <person name="Pendleton A.L."/>
            <person name="Shaikh M.A."/>
            <person name="Suttiyut T."/>
            <person name="Ogas R."/>
            <person name="Tomko P."/>
            <person name="Gavelis G."/>
            <person name="Widhalm J.R."/>
            <person name="Wisecaver J.H."/>
        </authorList>
    </citation>
    <scope>NUCLEOTIDE SEQUENCE</scope>
    <source>
        <strain evidence="2">ECLA1</strain>
    </source>
</reference>
<comment type="caution">
    <text evidence="2">The sequence shown here is derived from an EMBL/GenBank/DDBJ whole genome shotgun (WGS) entry which is preliminary data.</text>
</comment>
<accession>A0AAE0Y6V1</accession>
<gene>
    <name evidence="2" type="ORF">RRG08_059938</name>
</gene>
<evidence type="ECO:0000256" key="1">
    <source>
        <dbReference type="SAM" id="MobiDB-lite"/>
    </source>
</evidence>
<dbReference type="EMBL" id="JAWDGP010006836">
    <property type="protein sequence ID" value="KAK3734761.1"/>
    <property type="molecule type" value="Genomic_DNA"/>
</dbReference>
<dbReference type="Proteomes" id="UP001283361">
    <property type="component" value="Unassembled WGS sequence"/>
</dbReference>
<name>A0AAE0Y6V1_9GAST</name>
<evidence type="ECO:0000313" key="2">
    <source>
        <dbReference type="EMBL" id="KAK3734761.1"/>
    </source>
</evidence>
<organism evidence="2 3">
    <name type="scientific">Elysia crispata</name>
    <name type="common">lettuce slug</name>
    <dbReference type="NCBI Taxonomy" id="231223"/>
    <lineage>
        <taxon>Eukaryota</taxon>
        <taxon>Metazoa</taxon>
        <taxon>Spiralia</taxon>
        <taxon>Lophotrochozoa</taxon>
        <taxon>Mollusca</taxon>
        <taxon>Gastropoda</taxon>
        <taxon>Heterobranchia</taxon>
        <taxon>Euthyneura</taxon>
        <taxon>Panpulmonata</taxon>
        <taxon>Sacoglossa</taxon>
        <taxon>Placobranchoidea</taxon>
        <taxon>Plakobranchidae</taxon>
        <taxon>Elysia</taxon>
    </lineage>
</organism>
<proteinExistence type="predicted"/>
<sequence length="92" mass="10561">MLMMISRGGSVRRPAVPLDATDNRLVPLNRQTDLEKTKSHHSREIQEDTRSRGRCRLFSSQMIQNRPQKDIGSTSEHQLSNPVPHRMVLSQN</sequence>
<evidence type="ECO:0000313" key="3">
    <source>
        <dbReference type="Proteomes" id="UP001283361"/>
    </source>
</evidence>
<feature type="region of interest" description="Disordered" evidence="1">
    <location>
        <begin position="28"/>
        <end position="92"/>
    </location>
</feature>
<keyword evidence="3" id="KW-1185">Reference proteome</keyword>
<dbReference type="AlphaFoldDB" id="A0AAE0Y6V1"/>
<feature type="compositionally biased region" description="Basic and acidic residues" evidence="1">
    <location>
        <begin position="32"/>
        <end position="51"/>
    </location>
</feature>
<protein>
    <submittedName>
        <fullName evidence="2">Uncharacterized protein</fullName>
    </submittedName>
</protein>
<feature type="compositionally biased region" description="Polar residues" evidence="1">
    <location>
        <begin position="58"/>
        <end position="81"/>
    </location>
</feature>